<dbReference type="InterPro" id="IPR023198">
    <property type="entry name" value="PGP-like_dom2"/>
</dbReference>
<dbReference type="NCBIfam" id="TIGR01422">
    <property type="entry name" value="phosphonatase"/>
    <property type="match status" value="1"/>
</dbReference>
<dbReference type="EMBL" id="FTOA01000006">
    <property type="protein sequence ID" value="SIT08593.1"/>
    <property type="molecule type" value="Genomic_DNA"/>
</dbReference>
<dbReference type="GO" id="GO:0008967">
    <property type="term" value="F:phosphoglycolate phosphatase activity"/>
    <property type="evidence" value="ECO:0007669"/>
    <property type="project" value="TreeGrafter"/>
</dbReference>
<comment type="function">
    <text evidence="2">Involved in phosphonate degradation.</text>
</comment>
<dbReference type="PANTHER" id="PTHR43434:SF19">
    <property type="entry name" value="PHOSPHONOACETALDEHYDE HYDROLASE"/>
    <property type="match status" value="1"/>
</dbReference>
<evidence type="ECO:0000313" key="4">
    <source>
        <dbReference type="Proteomes" id="UP000185678"/>
    </source>
</evidence>
<evidence type="ECO:0000256" key="1">
    <source>
        <dbReference type="ARBA" id="ARBA00023270"/>
    </source>
</evidence>
<dbReference type="HAMAP" id="MF_01375">
    <property type="entry name" value="PhnX"/>
    <property type="match status" value="1"/>
</dbReference>
<dbReference type="GO" id="GO:0019700">
    <property type="term" value="P:organic phosphonate catabolic process"/>
    <property type="evidence" value="ECO:0007669"/>
    <property type="project" value="InterPro"/>
</dbReference>
<dbReference type="SFLD" id="SFLDS00003">
    <property type="entry name" value="Haloacid_Dehalogenase"/>
    <property type="match status" value="1"/>
</dbReference>
<dbReference type="Gene3D" id="1.10.150.240">
    <property type="entry name" value="Putative phosphatase, domain 2"/>
    <property type="match status" value="1"/>
</dbReference>
<dbReference type="GO" id="GO:0000287">
    <property type="term" value="F:magnesium ion binding"/>
    <property type="evidence" value="ECO:0007669"/>
    <property type="project" value="UniProtKB-UniRule"/>
</dbReference>
<dbReference type="RefSeq" id="WP_076401537.1">
    <property type="nucleotide sequence ID" value="NZ_FTOA01000006.1"/>
</dbReference>
<dbReference type="SFLD" id="SFLDG01135">
    <property type="entry name" value="C1.5.6:_HAD__Beta-PGM__Phospha"/>
    <property type="match status" value="1"/>
</dbReference>
<feature type="binding site" evidence="2">
    <location>
        <position position="11"/>
    </location>
    <ligand>
        <name>Mg(2+)</name>
        <dbReference type="ChEBI" id="CHEBI:18420"/>
    </ligand>
</feature>
<name>A0A1N7PD89_9PROT</name>
<feature type="binding site" evidence="2">
    <location>
        <position position="185"/>
    </location>
    <ligand>
        <name>Mg(2+)</name>
        <dbReference type="ChEBI" id="CHEBI:18420"/>
    </ligand>
</feature>
<evidence type="ECO:0000256" key="2">
    <source>
        <dbReference type="HAMAP-Rule" id="MF_01375"/>
    </source>
</evidence>
<organism evidence="3 4">
    <name type="scientific">Insolitispirillum peregrinum</name>
    <dbReference type="NCBI Taxonomy" id="80876"/>
    <lineage>
        <taxon>Bacteria</taxon>
        <taxon>Pseudomonadati</taxon>
        <taxon>Pseudomonadota</taxon>
        <taxon>Alphaproteobacteria</taxon>
        <taxon>Rhodospirillales</taxon>
        <taxon>Novispirillaceae</taxon>
        <taxon>Insolitispirillum</taxon>
    </lineage>
</organism>
<comment type="catalytic activity">
    <reaction evidence="2">
        <text>phosphonoacetaldehyde + H2O = acetaldehyde + phosphate + H(+)</text>
        <dbReference type="Rhea" id="RHEA:18905"/>
        <dbReference type="ChEBI" id="CHEBI:15343"/>
        <dbReference type="ChEBI" id="CHEBI:15377"/>
        <dbReference type="ChEBI" id="CHEBI:15378"/>
        <dbReference type="ChEBI" id="CHEBI:43474"/>
        <dbReference type="ChEBI" id="CHEBI:58383"/>
        <dbReference type="EC" id="3.11.1.1"/>
    </reaction>
</comment>
<feature type="active site" description="Nucleophile" evidence="2">
    <location>
        <position position="11"/>
    </location>
</feature>
<evidence type="ECO:0000313" key="3">
    <source>
        <dbReference type="EMBL" id="SIT08593.1"/>
    </source>
</evidence>
<comment type="similarity">
    <text evidence="2">Belongs to the HAD-like hydrolase superfamily. PhnX family.</text>
</comment>
<dbReference type="STRING" id="80876.SAMN05421779_106239"/>
<comment type="subunit">
    <text evidence="2">Homodimer.</text>
</comment>
<dbReference type="GO" id="GO:0050194">
    <property type="term" value="F:phosphonoacetaldehyde hydrolase activity"/>
    <property type="evidence" value="ECO:0007669"/>
    <property type="project" value="UniProtKB-UniRule"/>
</dbReference>
<accession>A0A1N7PD89</accession>
<keyword evidence="2" id="KW-0479">Metal-binding</keyword>
<dbReference type="InterPro" id="IPR050155">
    <property type="entry name" value="HAD-like_hydrolase_sf"/>
</dbReference>
<dbReference type="InterPro" id="IPR036412">
    <property type="entry name" value="HAD-like_sf"/>
</dbReference>
<comment type="cofactor">
    <cofactor evidence="2">
        <name>Mg(2+)</name>
        <dbReference type="ChEBI" id="CHEBI:18420"/>
    </cofactor>
    <text evidence="2">Binds 1 Mg(2+) ion per subunit.</text>
</comment>
<dbReference type="GO" id="GO:0005829">
    <property type="term" value="C:cytosol"/>
    <property type="evidence" value="ECO:0007669"/>
    <property type="project" value="TreeGrafter"/>
</dbReference>
<keyword evidence="2" id="KW-0460">Magnesium</keyword>
<dbReference type="EC" id="3.11.1.1" evidence="2"/>
<keyword evidence="4" id="KW-1185">Reference proteome</keyword>
<keyword evidence="2 3" id="KW-0378">Hydrolase</keyword>
<dbReference type="Gene3D" id="3.40.50.1000">
    <property type="entry name" value="HAD superfamily/HAD-like"/>
    <property type="match status" value="1"/>
</dbReference>
<dbReference type="AlphaFoldDB" id="A0A1N7PD89"/>
<dbReference type="InterPro" id="IPR023214">
    <property type="entry name" value="HAD_sf"/>
</dbReference>
<feature type="active site" description="Schiff-base intermediate with substrate" evidence="2">
    <location>
        <position position="52"/>
    </location>
</feature>
<dbReference type="SUPFAM" id="SSF56784">
    <property type="entry name" value="HAD-like"/>
    <property type="match status" value="1"/>
</dbReference>
<dbReference type="PANTHER" id="PTHR43434">
    <property type="entry name" value="PHOSPHOGLYCOLATE PHOSPHATASE"/>
    <property type="match status" value="1"/>
</dbReference>
<gene>
    <name evidence="2" type="primary">phnX</name>
    <name evidence="3" type="ORF">SAMN05421779_106239</name>
</gene>
<dbReference type="GO" id="GO:0006281">
    <property type="term" value="P:DNA repair"/>
    <property type="evidence" value="ECO:0007669"/>
    <property type="project" value="TreeGrafter"/>
</dbReference>
<dbReference type="InterPro" id="IPR006323">
    <property type="entry name" value="Phosphonoacetald_hydro"/>
</dbReference>
<keyword evidence="1 2" id="KW-0704">Schiff base</keyword>
<dbReference type="Pfam" id="PF00702">
    <property type="entry name" value="Hydrolase"/>
    <property type="match status" value="1"/>
</dbReference>
<dbReference type="NCBIfam" id="TIGR01509">
    <property type="entry name" value="HAD-SF-IA-v3"/>
    <property type="match status" value="1"/>
</dbReference>
<dbReference type="Proteomes" id="UP000185678">
    <property type="component" value="Unassembled WGS sequence"/>
</dbReference>
<reference evidence="3 4" key="1">
    <citation type="submission" date="2017-01" db="EMBL/GenBank/DDBJ databases">
        <authorList>
            <person name="Mah S.A."/>
            <person name="Swanson W.J."/>
            <person name="Moy G.W."/>
            <person name="Vacquier V.D."/>
        </authorList>
    </citation>
    <scope>NUCLEOTIDE SEQUENCE [LARGE SCALE GENOMIC DNA]</scope>
    <source>
        <strain evidence="3 4">DSM 11589</strain>
    </source>
</reference>
<dbReference type="InterPro" id="IPR006439">
    <property type="entry name" value="HAD-SF_hydro_IA"/>
</dbReference>
<dbReference type="SFLD" id="SFLDG01129">
    <property type="entry name" value="C1.5:_HAD__Beta-PGM__Phosphata"/>
    <property type="match status" value="1"/>
</dbReference>
<proteinExistence type="inferred from homology"/>
<feature type="binding site" evidence="2">
    <location>
        <position position="13"/>
    </location>
    <ligand>
        <name>Mg(2+)</name>
        <dbReference type="ChEBI" id="CHEBI:18420"/>
    </ligand>
</feature>
<sequence>MLTEVRAVVFDWAGTLIDQGACAPVAALMAVFAREGVAVAPAEARLPMGVGKREHVEGLLGLPGVAARWYAAKGKAPTRADIDRLYAALEPALMAALPDHLDLIDGAAALLRDLRRWGIQAGSTTGYSRRAMESVLDAAARQGLEVQAVVCAGDTPQGRPHGDQLAEVLRRLSIDEPHRCVKVDDTASGIAEGAACGLWTVAVTLSGNAAGLDRAAVRAASSDLLLSCRRQAAVQFEACNPDYIIDSVADLLPVLEDIAHRLTHGERPVSVREMTG</sequence>
<dbReference type="OrthoDB" id="5504491at2"/>
<protein>
    <recommendedName>
        <fullName evidence="2">Phosphonoacetaldehyde hydrolase</fullName>
        <shortName evidence="2">Phosphonatase</shortName>
        <ecNumber evidence="2">3.11.1.1</ecNumber>
    </recommendedName>
    <alternativeName>
        <fullName evidence="2">Phosphonoacetaldehyde phosphonohydrolase</fullName>
    </alternativeName>
</protein>